<dbReference type="PANTHER" id="PTHR23131:SF0">
    <property type="entry name" value="ENDORIBONUCLEASE LACTB2"/>
    <property type="match status" value="1"/>
</dbReference>
<sequence>MSAVQAIPFVRAFDFQYGRADQVSPLIQRVICNNPGPFTFTGTGTYIVGHSRPGSSVAVIDPGPLDDAHLAALMSAVEGRTVSHILVTHTHRDHSPLARPFADVVRAPVLAARPPARDTHASGPLDEEEDAVFAPDTILTGGEAIAGDGWTLRALFTPGHASNHMAFALEDENALFCGDHIMGWSTTVVAPPDGNMSDYLLSLDVVIAEGFSTLWPTHGAPVTEPAPFLAAYRRHRLDREAQILARLVAGDRTIAQMVPVLYAAVDQRLWAAAGLSVWAHLIKLVNDGRVVTDGEPTLSATYRPA</sequence>
<dbReference type="RefSeq" id="WP_013269736.1">
    <property type="nucleotide sequence ID" value="NC_014375.1"/>
</dbReference>
<dbReference type="SMART" id="SM00849">
    <property type="entry name" value="Lactamase_B"/>
    <property type="match status" value="1"/>
</dbReference>
<dbReference type="STRING" id="633149.Bresu_2325"/>
<dbReference type="BioCyc" id="BSUB633149:G1GM8-2323-MONOMER"/>
<dbReference type="SUPFAM" id="SSF56281">
    <property type="entry name" value="Metallo-hydrolase/oxidoreductase"/>
    <property type="match status" value="1"/>
</dbReference>
<dbReference type="InterPro" id="IPR041516">
    <property type="entry name" value="LACTB2_WH"/>
</dbReference>
<dbReference type="AlphaFoldDB" id="D9QK50"/>
<evidence type="ECO:0000313" key="3">
    <source>
        <dbReference type="Proteomes" id="UP000002696"/>
    </source>
</evidence>
<dbReference type="CDD" id="cd16278">
    <property type="entry name" value="metallo-hydrolase-like_MBL-fold"/>
    <property type="match status" value="1"/>
</dbReference>
<dbReference type="EMBL" id="CP002102">
    <property type="protein sequence ID" value="ADL01635.1"/>
    <property type="molecule type" value="Genomic_DNA"/>
</dbReference>
<dbReference type="InParanoid" id="D9QK50"/>
<feature type="domain" description="Metallo-beta-lactamase" evidence="1">
    <location>
        <begin position="42"/>
        <end position="218"/>
    </location>
</feature>
<protein>
    <submittedName>
        <fullName evidence="2">Beta-lactamase domain protein</fullName>
    </submittedName>
</protein>
<dbReference type="Pfam" id="PF00753">
    <property type="entry name" value="Lactamase_B"/>
    <property type="match status" value="1"/>
</dbReference>
<dbReference type="Pfam" id="PF17778">
    <property type="entry name" value="WHD_BLACT"/>
    <property type="match status" value="1"/>
</dbReference>
<proteinExistence type="predicted"/>
<evidence type="ECO:0000313" key="2">
    <source>
        <dbReference type="EMBL" id="ADL01635.1"/>
    </source>
</evidence>
<keyword evidence="3" id="KW-1185">Reference proteome</keyword>
<organism evidence="2 3">
    <name type="scientific">Brevundimonas subvibrioides (strain ATCC 15264 / DSM 4735 / LMG 14903 / NBRC 16000 / CB 81)</name>
    <name type="common">Caulobacter subvibrioides</name>
    <dbReference type="NCBI Taxonomy" id="633149"/>
    <lineage>
        <taxon>Bacteria</taxon>
        <taxon>Pseudomonadati</taxon>
        <taxon>Pseudomonadota</taxon>
        <taxon>Alphaproteobacteria</taxon>
        <taxon>Caulobacterales</taxon>
        <taxon>Caulobacteraceae</taxon>
        <taxon>Brevundimonas</taxon>
    </lineage>
</organism>
<reference evidence="3" key="1">
    <citation type="journal article" date="2011" name="J. Bacteriol.">
        <title>Genome sequences of eight morphologically diverse alphaproteobacteria.</title>
        <authorList>
            <consortium name="US DOE Joint Genome Institute"/>
            <person name="Brown P.J."/>
            <person name="Kysela D.T."/>
            <person name="Buechlein A."/>
            <person name="Hemmerich C."/>
            <person name="Brun Y.V."/>
        </authorList>
    </citation>
    <scope>NUCLEOTIDE SEQUENCE [LARGE SCALE GENOMIC DNA]</scope>
    <source>
        <strain evidence="3">ATCC 15264 / DSM 4735 / LMG 14903 / NBRC 16000 / CB 81</strain>
    </source>
</reference>
<dbReference type="InterPro" id="IPR036388">
    <property type="entry name" value="WH-like_DNA-bd_sf"/>
</dbReference>
<dbReference type="OrthoDB" id="9784009at2"/>
<dbReference type="KEGG" id="bsb:Bresu_2325"/>
<dbReference type="eggNOG" id="COG0491">
    <property type="taxonomic scope" value="Bacteria"/>
</dbReference>
<dbReference type="Proteomes" id="UP000002696">
    <property type="component" value="Chromosome"/>
</dbReference>
<dbReference type="InterPro" id="IPR036866">
    <property type="entry name" value="RibonucZ/Hydroxyglut_hydro"/>
</dbReference>
<dbReference type="HOGENOM" id="CLU_048478_2_1_5"/>
<dbReference type="PANTHER" id="PTHR23131">
    <property type="entry name" value="ENDORIBONUCLEASE LACTB2"/>
    <property type="match status" value="1"/>
</dbReference>
<dbReference type="Gene3D" id="3.60.15.10">
    <property type="entry name" value="Ribonuclease Z/Hydroxyacylglutathione hydrolase-like"/>
    <property type="match status" value="1"/>
</dbReference>
<dbReference type="InterPro" id="IPR050662">
    <property type="entry name" value="Sec-metab_biosynth-thioest"/>
</dbReference>
<name>D9QK50_BRESC</name>
<evidence type="ECO:0000259" key="1">
    <source>
        <dbReference type="SMART" id="SM00849"/>
    </source>
</evidence>
<dbReference type="Gene3D" id="1.10.10.10">
    <property type="entry name" value="Winged helix-like DNA-binding domain superfamily/Winged helix DNA-binding domain"/>
    <property type="match status" value="1"/>
</dbReference>
<dbReference type="InterPro" id="IPR001279">
    <property type="entry name" value="Metallo-B-lactamas"/>
</dbReference>
<accession>D9QK50</accession>
<gene>
    <name evidence="2" type="ordered locus">Bresu_2325</name>
</gene>